<dbReference type="EMBL" id="CADCTY010002032">
    <property type="protein sequence ID" value="CAA9400521.1"/>
    <property type="molecule type" value="Genomic_DNA"/>
</dbReference>
<reference evidence="1" key="1">
    <citation type="submission" date="2020-02" db="EMBL/GenBank/DDBJ databases">
        <authorList>
            <person name="Meier V. D."/>
        </authorList>
    </citation>
    <scope>NUCLEOTIDE SEQUENCE</scope>
    <source>
        <strain evidence="1">AVDCRST_MAG94</strain>
    </source>
</reference>
<dbReference type="AlphaFoldDB" id="A0A6J4NYV9"/>
<accession>A0A6J4NYV9</accession>
<gene>
    <name evidence="1" type="ORF">AVDCRST_MAG94-5885</name>
</gene>
<evidence type="ECO:0000313" key="1">
    <source>
        <dbReference type="EMBL" id="CAA9400521.1"/>
    </source>
</evidence>
<proteinExistence type="predicted"/>
<sequence>MVLSPKLGYLIQKYKKVKGVLSQLAPASVVQANFFAQMERDDLSFLPKSIGIRKPLRLKINRRC</sequence>
<organism evidence="1">
    <name type="scientific">uncultured Leptolyngbya sp</name>
    <dbReference type="NCBI Taxonomy" id="332963"/>
    <lineage>
        <taxon>Bacteria</taxon>
        <taxon>Bacillati</taxon>
        <taxon>Cyanobacteriota</taxon>
        <taxon>Cyanophyceae</taxon>
        <taxon>Leptolyngbyales</taxon>
        <taxon>Leptolyngbyaceae</taxon>
        <taxon>Leptolyngbya group</taxon>
        <taxon>Leptolyngbya</taxon>
        <taxon>environmental samples</taxon>
    </lineage>
</organism>
<protein>
    <submittedName>
        <fullName evidence="1">Uncharacterized protein</fullName>
    </submittedName>
</protein>
<name>A0A6J4NYV9_9CYAN</name>